<dbReference type="Proteomes" id="UP000276587">
    <property type="component" value="Unassembled WGS sequence"/>
</dbReference>
<protein>
    <submittedName>
        <fullName evidence="1">Uncharacterized protein</fullName>
    </submittedName>
</protein>
<name>A0A3M3W601_PSEMA</name>
<gene>
    <name evidence="1" type="ORF">ALQ29_04850</name>
</gene>
<reference evidence="1 2" key="1">
    <citation type="submission" date="2018-08" db="EMBL/GenBank/DDBJ databases">
        <title>Recombination of ecologically and evolutionarily significant loci maintains genetic cohesion in the Pseudomonas syringae species complex.</title>
        <authorList>
            <person name="Dillon M."/>
            <person name="Thakur S."/>
            <person name="Almeida R.N.D."/>
            <person name="Weir B.S."/>
            <person name="Guttman D.S."/>
        </authorList>
    </citation>
    <scope>NUCLEOTIDE SEQUENCE [LARGE SCALE GENOMIC DNA]</scope>
    <source>
        <strain evidence="1 2">ICMP 3555</strain>
    </source>
</reference>
<keyword evidence="2" id="KW-1185">Reference proteome</keyword>
<comment type="caution">
    <text evidence="1">The sequence shown here is derived from an EMBL/GenBank/DDBJ whole genome shotgun (WGS) entry which is preliminary data.</text>
</comment>
<evidence type="ECO:0000313" key="1">
    <source>
        <dbReference type="EMBL" id="RMP10408.1"/>
    </source>
</evidence>
<dbReference type="RefSeq" id="WP_064052400.1">
    <property type="nucleotide sequence ID" value="NZ_RBPW01000309.1"/>
</dbReference>
<proteinExistence type="predicted"/>
<dbReference type="EMBL" id="RBQF01000142">
    <property type="protein sequence ID" value="RMP10408.1"/>
    <property type="molecule type" value="Genomic_DNA"/>
</dbReference>
<evidence type="ECO:0000313" key="2">
    <source>
        <dbReference type="Proteomes" id="UP000276587"/>
    </source>
</evidence>
<accession>A0A3M3W601</accession>
<organism evidence="1 2">
    <name type="scientific">Pseudomonas marginalis pv. marginalis</name>
    <dbReference type="NCBI Taxonomy" id="97473"/>
    <lineage>
        <taxon>Bacteria</taxon>
        <taxon>Pseudomonadati</taxon>
        <taxon>Pseudomonadota</taxon>
        <taxon>Gammaproteobacteria</taxon>
        <taxon>Pseudomonadales</taxon>
        <taxon>Pseudomonadaceae</taxon>
        <taxon>Pseudomonas</taxon>
    </lineage>
</organism>
<sequence length="191" mass="21666">MDDQFYLQDSRSHAYVGNGLSYWGFRGSGYVTDLAKAQVFTRDGACDHRDTDIAWPKAYVDARARIGVDCQYATLSEALDQNPDAAEFYIQKPQHWKGNNLIWLCEDGVFTSDLSKAVVVWPRPYIDAHSRRLVERDDVSIKEALRGTGIKLAKPIRPKMMMLNCDGCGRFISDAQRYREDCRNCGTSNTP</sequence>
<dbReference type="AlphaFoldDB" id="A0A3M3W601"/>